<gene>
    <name evidence="1" type="ORF">FOZ60_000193</name>
</gene>
<evidence type="ECO:0000313" key="2">
    <source>
        <dbReference type="Proteomes" id="UP000541610"/>
    </source>
</evidence>
<dbReference type="OrthoDB" id="10434465at2759"/>
<dbReference type="AlphaFoldDB" id="A0A7J6PK47"/>
<proteinExistence type="predicted"/>
<accession>A0A7J6PK47</accession>
<organism evidence="1 2">
    <name type="scientific">Perkinsus olseni</name>
    <name type="common">Perkinsus atlanticus</name>
    <dbReference type="NCBI Taxonomy" id="32597"/>
    <lineage>
        <taxon>Eukaryota</taxon>
        <taxon>Sar</taxon>
        <taxon>Alveolata</taxon>
        <taxon>Perkinsozoa</taxon>
        <taxon>Perkinsea</taxon>
        <taxon>Perkinsida</taxon>
        <taxon>Perkinsidae</taxon>
        <taxon>Perkinsus</taxon>
    </lineage>
</organism>
<comment type="caution">
    <text evidence="1">The sequence shown here is derived from an EMBL/GenBank/DDBJ whole genome shotgun (WGS) entry which is preliminary data.</text>
</comment>
<reference evidence="1 2" key="1">
    <citation type="submission" date="2020-04" db="EMBL/GenBank/DDBJ databases">
        <title>Perkinsus olseni comparative genomics.</title>
        <authorList>
            <person name="Bogema D.R."/>
        </authorList>
    </citation>
    <scope>NUCLEOTIDE SEQUENCE [LARGE SCALE GENOMIC DNA]</scope>
    <source>
        <strain evidence="1">00978-12</strain>
    </source>
</reference>
<dbReference type="EMBL" id="JABANP010000010">
    <property type="protein sequence ID" value="KAF4696505.1"/>
    <property type="molecule type" value="Genomic_DNA"/>
</dbReference>
<protein>
    <submittedName>
        <fullName evidence="1">Uncharacterized protein</fullName>
    </submittedName>
</protein>
<sequence length="333" mass="36888">MAAMMASQDPMMGYPPPLGFLPEAMAQLMPPMGDLRVNMMPYSLPEPAADSGYSGYDPTGSAIPAAAVPQRATQVAGQPNAPVVELEHRAKSTFEHAARVNYTFDDQGRSRPLRAESEPTWRAKNLDEIGGIDKFYVLRQRPQQLPKPGSAYLGRQGSFSVTLIFDEMSRVASASFEGDEVQYVRYYAVGSDSGALLAVAYTIGGEAHFLVLMEFDGERIATRENTFHDMYTIELWDDIGAGMAIMADERPILPTGRLPPRGMQPPEFDSQGLDSEELSPYRGREWLFGPFEEMKDIAMSLIEFFSTTLQSCDGPTTMNWRILCPQPELLFTA</sequence>
<evidence type="ECO:0000313" key="1">
    <source>
        <dbReference type="EMBL" id="KAF4696505.1"/>
    </source>
</evidence>
<name>A0A7J6PK47_PEROL</name>
<dbReference type="Proteomes" id="UP000541610">
    <property type="component" value="Unassembled WGS sequence"/>
</dbReference>